<dbReference type="AlphaFoldDB" id="A0A2U8GZ55"/>
<proteinExistence type="predicted"/>
<sequence>MKPDRLLVIDADGLEAWRHERGRLEPCAHFRAGGDEGVAAFRKWLGAQAHRCRFAILVDLAEERCALEHLPRANRNDRKAMILRKMRQHFPGTDFTTSEHQGRHEGNPALDTFLFCALTRPALFEPWFKVLEQASAIVTRLDTPPRLLEHWQRRSPLGKDTCLLLSLTAAGMRQTLFRNGKVSFTRIAPPRAGSLAECLPFYASELSQTRAYLAAQRLIADNAALKTLFLAHPADRDTLGSISAQDKGIDLQFTDLPAQARPRQPDGATSDSDSRPFLLQRLIDKPPSVQYPATTLKSEYTAARLRRGLFRTAGSAALIMLLAAAAMLLDARSLARQSAMLETERLAVQQQIDDVNRQRPALPAPVAVTLDWLDELEHTRSSSVPDEYVMHQVSTMLDATPALQLERLSWHAADAAQTRSSTTTGTMGIAVEIDANLAPETTFAEDSPVEQSLRLIDDWQRSFHLEIQAKHLPNIVSTADEHARAAPRPSRLNLSFTLPLAQAAQGGQ</sequence>
<accession>A0A2U8GZ55</accession>
<dbReference type="Proteomes" id="UP000244902">
    <property type="component" value="Chromosome"/>
</dbReference>
<feature type="region of interest" description="Disordered" evidence="1">
    <location>
        <begin position="256"/>
        <end position="275"/>
    </location>
</feature>
<gene>
    <name evidence="2" type="ORF">CEW87_02040</name>
</gene>
<reference evidence="2 3" key="1">
    <citation type="submission" date="2017-06" db="EMBL/GenBank/DDBJ databases">
        <title>Azoarcus sp. TSNA42 complete genome sequence.</title>
        <authorList>
            <person name="Woo J.-H."/>
            <person name="Kim H.-S."/>
        </authorList>
    </citation>
    <scope>NUCLEOTIDE SEQUENCE [LARGE SCALE GENOMIC DNA]</scope>
    <source>
        <strain evidence="2 3">TSNA42</strain>
    </source>
</reference>
<dbReference type="OrthoDB" id="8526168at2"/>
<evidence type="ECO:0000256" key="1">
    <source>
        <dbReference type="SAM" id="MobiDB-lite"/>
    </source>
</evidence>
<evidence type="ECO:0000313" key="2">
    <source>
        <dbReference type="EMBL" id="AWI78236.1"/>
    </source>
</evidence>
<evidence type="ECO:0000313" key="3">
    <source>
        <dbReference type="Proteomes" id="UP000244902"/>
    </source>
</evidence>
<dbReference type="RefSeq" id="WP_108971238.1">
    <property type="nucleotide sequence ID" value="NZ_CP022188.1"/>
</dbReference>
<name>A0A2U8GZ55_9RHOO</name>
<organism evidence="2 3">
    <name type="scientific">Parazoarcus communis</name>
    <dbReference type="NCBI Taxonomy" id="41977"/>
    <lineage>
        <taxon>Bacteria</taxon>
        <taxon>Pseudomonadati</taxon>
        <taxon>Pseudomonadota</taxon>
        <taxon>Betaproteobacteria</taxon>
        <taxon>Rhodocyclales</taxon>
        <taxon>Zoogloeaceae</taxon>
        <taxon>Parazoarcus</taxon>
    </lineage>
</organism>
<protein>
    <submittedName>
        <fullName evidence="2">Uncharacterized protein</fullName>
    </submittedName>
</protein>
<dbReference type="EMBL" id="CP022188">
    <property type="protein sequence ID" value="AWI78236.1"/>
    <property type="molecule type" value="Genomic_DNA"/>
</dbReference>